<keyword evidence="1" id="KW-1133">Transmembrane helix</keyword>
<proteinExistence type="predicted"/>
<evidence type="ECO:0000256" key="1">
    <source>
        <dbReference type="SAM" id="Phobius"/>
    </source>
</evidence>
<name>A0A6J7WAV8_9CAUD</name>
<evidence type="ECO:0000313" key="2">
    <source>
        <dbReference type="EMBL" id="CAB5187284.1"/>
    </source>
</evidence>
<keyword evidence="1" id="KW-0812">Transmembrane</keyword>
<reference evidence="2" key="1">
    <citation type="submission" date="2020-05" db="EMBL/GenBank/DDBJ databases">
        <authorList>
            <person name="Chiriac C."/>
            <person name="Salcher M."/>
            <person name="Ghai R."/>
            <person name="Kavagutti S V."/>
        </authorList>
    </citation>
    <scope>NUCLEOTIDE SEQUENCE</scope>
</reference>
<organism evidence="2">
    <name type="scientific">uncultured Caudovirales phage</name>
    <dbReference type="NCBI Taxonomy" id="2100421"/>
    <lineage>
        <taxon>Viruses</taxon>
        <taxon>Duplodnaviria</taxon>
        <taxon>Heunggongvirae</taxon>
        <taxon>Uroviricota</taxon>
        <taxon>Caudoviricetes</taxon>
        <taxon>Peduoviridae</taxon>
        <taxon>Maltschvirus</taxon>
        <taxon>Maltschvirus maltsch</taxon>
    </lineage>
</organism>
<accession>A0A6J7WAV8</accession>
<sequence>MEVKSTVEEAIGVANEVRGFWAKLFGAKAKPVAQAARKKEKYVAVNETQVMVDVVKHLTEFFRLQEQLAAHIREEEEKSKTVYDPNQNHMEAALKRVMALDQMAELEVTIRETMVYQSPPEMGALYSKVFKMRDTIKKEQEGARKDQEAKERYKAWRKQEAKRQFLLKEAYLGGTAVLILYIWMWFLFIKK</sequence>
<protein>
    <submittedName>
        <fullName evidence="2">Uncharacterized protein</fullName>
    </submittedName>
</protein>
<feature type="transmembrane region" description="Helical" evidence="1">
    <location>
        <begin position="170"/>
        <end position="189"/>
    </location>
</feature>
<keyword evidence="1" id="KW-0472">Membrane</keyword>
<dbReference type="EMBL" id="LR798210">
    <property type="protein sequence ID" value="CAB5187284.1"/>
    <property type="molecule type" value="Genomic_DNA"/>
</dbReference>
<gene>
    <name evidence="2" type="ORF">UFOVP160_27</name>
</gene>